<dbReference type="InterPro" id="IPR020901">
    <property type="entry name" value="Prtase_inh_Kunz-CS"/>
</dbReference>
<keyword evidence="2" id="KW-0722">Serine protease inhibitor</keyword>
<evidence type="ECO:0000313" key="5">
    <source>
        <dbReference type="EMBL" id="CAG5132910.1"/>
    </source>
</evidence>
<feature type="domain" description="BPTI/Kunitz inhibitor" evidence="4">
    <location>
        <begin position="10"/>
        <end position="60"/>
    </location>
</feature>
<dbReference type="InterPro" id="IPR036880">
    <property type="entry name" value="Kunitz_BPTI_sf"/>
</dbReference>
<dbReference type="PANTHER" id="PTHR10083:SF328">
    <property type="entry name" value="TISSUE FACTOR PATHWAY INHIBITOR"/>
    <property type="match status" value="1"/>
</dbReference>
<evidence type="ECO:0000259" key="4">
    <source>
        <dbReference type="PROSITE" id="PS50279"/>
    </source>
</evidence>
<dbReference type="PROSITE" id="PS00280">
    <property type="entry name" value="BPTI_KUNITZ_1"/>
    <property type="match status" value="3"/>
</dbReference>
<evidence type="ECO:0000256" key="3">
    <source>
        <dbReference type="ARBA" id="ARBA00023157"/>
    </source>
</evidence>
<dbReference type="SMART" id="SM00131">
    <property type="entry name" value="KU"/>
    <property type="match status" value="3"/>
</dbReference>
<reference evidence="5" key="1">
    <citation type="submission" date="2021-04" db="EMBL/GenBank/DDBJ databases">
        <authorList>
            <consortium name="Molecular Ecology Group"/>
        </authorList>
    </citation>
    <scope>NUCLEOTIDE SEQUENCE</scope>
</reference>
<dbReference type="AlphaFoldDB" id="A0A8S3ZXZ9"/>
<dbReference type="Gene3D" id="4.10.410.10">
    <property type="entry name" value="Pancreatic trypsin inhibitor Kunitz domain"/>
    <property type="match status" value="3"/>
</dbReference>
<organism evidence="5 6">
    <name type="scientific">Candidula unifasciata</name>
    <dbReference type="NCBI Taxonomy" id="100452"/>
    <lineage>
        <taxon>Eukaryota</taxon>
        <taxon>Metazoa</taxon>
        <taxon>Spiralia</taxon>
        <taxon>Lophotrochozoa</taxon>
        <taxon>Mollusca</taxon>
        <taxon>Gastropoda</taxon>
        <taxon>Heterobranchia</taxon>
        <taxon>Euthyneura</taxon>
        <taxon>Panpulmonata</taxon>
        <taxon>Eupulmonata</taxon>
        <taxon>Stylommatophora</taxon>
        <taxon>Helicina</taxon>
        <taxon>Helicoidea</taxon>
        <taxon>Geomitridae</taxon>
        <taxon>Candidula</taxon>
    </lineage>
</organism>
<dbReference type="PANTHER" id="PTHR10083">
    <property type="entry name" value="KUNITZ-TYPE PROTEASE INHIBITOR-RELATED"/>
    <property type="match status" value="1"/>
</dbReference>
<dbReference type="GO" id="GO:0004867">
    <property type="term" value="F:serine-type endopeptidase inhibitor activity"/>
    <property type="evidence" value="ECO:0007669"/>
    <property type="project" value="UniProtKB-KW"/>
</dbReference>
<comment type="caution">
    <text evidence="5">The sequence shown here is derived from an EMBL/GenBank/DDBJ whole genome shotgun (WGS) entry which is preliminary data.</text>
</comment>
<accession>A0A8S3ZXZ9</accession>
<dbReference type="EMBL" id="CAJHNH020005746">
    <property type="protein sequence ID" value="CAG5132910.1"/>
    <property type="molecule type" value="Genomic_DNA"/>
</dbReference>
<feature type="domain" description="BPTI/Kunitz inhibitor" evidence="4">
    <location>
        <begin position="123"/>
        <end position="173"/>
    </location>
</feature>
<dbReference type="Pfam" id="PF00014">
    <property type="entry name" value="Kunitz_BPTI"/>
    <property type="match status" value="3"/>
</dbReference>
<feature type="domain" description="BPTI/Kunitz inhibitor" evidence="4">
    <location>
        <begin position="70"/>
        <end position="120"/>
    </location>
</feature>
<proteinExistence type="predicted"/>
<dbReference type="GO" id="GO:0005615">
    <property type="term" value="C:extracellular space"/>
    <property type="evidence" value="ECO:0007669"/>
    <property type="project" value="TreeGrafter"/>
</dbReference>
<dbReference type="SUPFAM" id="SSF57362">
    <property type="entry name" value="BPTI-like"/>
    <property type="match status" value="3"/>
</dbReference>
<dbReference type="PRINTS" id="PR00759">
    <property type="entry name" value="BASICPTASE"/>
</dbReference>
<dbReference type="InterPro" id="IPR002223">
    <property type="entry name" value="Kunitz_BPTI"/>
</dbReference>
<name>A0A8S3ZXZ9_9EUPU</name>
<dbReference type="OrthoDB" id="5950222at2759"/>
<evidence type="ECO:0000256" key="2">
    <source>
        <dbReference type="ARBA" id="ARBA00022900"/>
    </source>
</evidence>
<sequence length="174" mass="19498">TCFLFAADNCTLEAEPGFCFGNFPRYFYNIATAQCEQFIYGGCQGNGNNFELLEECQTFCMCFLFAADNCTLEAESGICRGNFPRYFYNIATAQCEQFIFGGCQGNGNNFELLEECQAFSSDCTLEPELGLCKGHIERYFYNITTAKCETFFFGGCGTYPNNFEDAEACQAFCV</sequence>
<dbReference type="PROSITE" id="PS50279">
    <property type="entry name" value="BPTI_KUNITZ_2"/>
    <property type="match status" value="3"/>
</dbReference>
<feature type="non-terminal residue" evidence="5">
    <location>
        <position position="174"/>
    </location>
</feature>
<dbReference type="CDD" id="cd00109">
    <property type="entry name" value="Kunitz-type"/>
    <property type="match status" value="3"/>
</dbReference>
<keyword evidence="6" id="KW-1185">Reference proteome</keyword>
<gene>
    <name evidence="5" type="ORF">CUNI_LOCUS18468</name>
</gene>
<keyword evidence="3" id="KW-1015">Disulfide bond</keyword>
<evidence type="ECO:0000256" key="1">
    <source>
        <dbReference type="ARBA" id="ARBA00022690"/>
    </source>
</evidence>
<keyword evidence="1" id="KW-0646">Protease inhibitor</keyword>
<evidence type="ECO:0000313" key="6">
    <source>
        <dbReference type="Proteomes" id="UP000678393"/>
    </source>
</evidence>
<dbReference type="Proteomes" id="UP000678393">
    <property type="component" value="Unassembled WGS sequence"/>
</dbReference>
<dbReference type="InterPro" id="IPR050098">
    <property type="entry name" value="TFPI/VKTCI-like"/>
</dbReference>
<protein>
    <recommendedName>
        <fullName evidence="4">BPTI/Kunitz inhibitor domain-containing protein</fullName>
    </recommendedName>
</protein>